<proteinExistence type="predicted"/>
<dbReference type="Proteomes" id="UP001267290">
    <property type="component" value="Unassembled WGS sequence"/>
</dbReference>
<reference evidence="5 6" key="1">
    <citation type="submission" date="2023-07" db="EMBL/GenBank/DDBJ databases">
        <title>Sorghum-associated microbial communities from plants grown in Nebraska, USA.</title>
        <authorList>
            <person name="Schachtman D."/>
        </authorList>
    </citation>
    <scope>NUCLEOTIDE SEQUENCE [LARGE SCALE GENOMIC DNA]</scope>
    <source>
        <strain evidence="5 6">CC258</strain>
    </source>
</reference>
<feature type="domain" description="HTH araC/xylS-type" evidence="4">
    <location>
        <begin position="211"/>
        <end position="294"/>
    </location>
</feature>
<comment type="caution">
    <text evidence="5">The sequence shown here is derived from an EMBL/GenBank/DDBJ whole genome shotgun (WGS) entry which is preliminary data.</text>
</comment>
<protein>
    <submittedName>
        <fullName evidence="5">AraC-like DNA-binding protein</fullName>
    </submittedName>
</protein>
<evidence type="ECO:0000313" key="5">
    <source>
        <dbReference type="EMBL" id="MDR6551903.1"/>
    </source>
</evidence>
<dbReference type="PANTHER" id="PTHR43280:SF28">
    <property type="entry name" value="HTH-TYPE TRANSCRIPTIONAL ACTIVATOR RHAS"/>
    <property type="match status" value="1"/>
</dbReference>
<dbReference type="SUPFAM" id="SSF51215">
    <property type="entry name" value="Regulatory protein AraC"/>
    <property type="match status" value="1"/>
</dbReference>
<dbReference type="SUPFAM" id="SSF46689">
    <property type="entry name" value="Homeodomain-like"/>
    <property type="match status" value="2"/>
</dbReference>
<evidence type="ECO:0000256" key="3">
    <source>
        <dbReference type="ARBA" id="ARBA00023163"/>
    </source>
</evidence>
<name>A0ABU1NWS0_9BACL</name>
<keyword evidence="3" id="KW-0804">Transcription</keyword>
<keyword evidence="6" id="KW-1185">Reference proteome</keyword>
<keyword evidence="1" id="KW-0805">Transcription regulation</keyword>
<keyword evidence="2" id="KW-0238">DNA-binding</keyword>
<dbReference type="InterPro" id="IPR037923">
    <property type="entry name" value="HTH-like"/>
</dbReference>
<dbReference type="RefSeq" id="WP_310499456.1">
    <property type="nucleotide sequence ID" value="NZ_JAVDSB010000004.1"/>
</dbReference>
<dbReference type="Gene3D" id="1.10.10.60">
    <property type="entry name" value="Homeodomain-like"/>
    <property type="match status" value="2"/>
</dbReference>
<evidence type="ECO:0000256" key="1">
    <source>
        <dbReference type="ARBA" id="ARBA00023015"/>
    </source>
</evidence>
<dbReference type="EMBL" id="JAVDSB010000004">
    <property type="protein sequence ID" value="MDR6551903.1"/>
    <property type="molecule type" value="Genomic_DNA"/>
</dbReference>
<gene>
    <name evidence="5" type="ORF">J2736_003092</name>
</gene>
<dbReference type="Pfam" id="PF02311">
    <property type="entry name" value="AraC_binding"/>
    <property type="match status" value="1"/>
</dbReference>
<dbReference type="PANTHER" id="PTHR43280">
    <property type="entry name" value="ARAC-FAMILY TRANSCRIPTIONAL REGULATOR"/>
    <property type="match status" value="1"/>
</dbReference>
<dbReference type="PROSITE" id="PS01124">
    <property type="entry name" value="HTH_ARAC_FAMILY_2"/>
    <property type="match status" value="1"/>
</dbReference>
<evidence type="ECO:0000259" key="4">
    <source>
        <dbReference type="PROSITE" id="PS01124"/>
    </source>
</evidence>
<sequence>MLYEAPNYDTIHIPNMDSAFKIYQSHWRKTLVPWWTYPLNFPIFELNVLLEGVQDVQVGDQTFEMLEGDLLIIKPGMRRQIIGTREKPITYFTLHFDVEDYMLRTILIQHRSGLHRRDSALEREIRVPFEQLIHMLQHNRGQDMRHPAIRLKLISQLFSLFAILGSFNETPAEHGMDPSGNIIAYRMAEQIELAVKGGSIGARTGQIAKRTITLMADELGYSPSYCYRVFRRIFGMSPQAYMSNMILHQSRLELNNTEQSLDQIAAKLGFQDGLHFSKQFKRWTGCSPTAYRRKHMEFQFK</sequence>
<dbReference type="PRINTS" id="PR00032">
    <property type="entry name" value="HTHARAC"/>
</dbReference>
<accession>A0ABU1NWS0</accession>
<organism evidence="5 6">
    <name type="scientific">Paenibacillus qinlingensis</name>
    <dbReference type="NCBI Taxonomy" id="1837343"/>
    <lineage>
        <taxon>Bacteria</taxon>
        <taxon>Bacillati</taxon>
        <taxon>Bacillota</taxon>
        <taxon>Bacilli</taxon>
        <taxon>Bacillales</taxon>
        <taxon>Paenibacillaceae</taxon>
        <taxon>Paenibacillus</taxon>
    </lineage>
</organism>
<dbReference type="Pfam" id="PF12833">
    <property type="entry name" value="HTH_18"/>
    <property type="match status" value="1"/>
</dbReference>
<dbReference type="InterPro" id="IPR009057">
    <property type="entry name" value="Homeodomain-like_sf"/>
</dbReference>
<dbReference type="InterPro" id="IPR020449">
    <property type="entry name" value="Tscrpt_reg_AraC-type_HTH"/>
</dbReference>
<dbReference type="InterPro" id="IPR018060">
    <property type="entry name" value="HTH_AraC"/>
</dbReference>
<evidence type="ECO:0000313" key="6">
    <source>
        <dbReference type="Proteomes" id="UP001267290"/>
    </source>
</evidence>
<evidence type="ECO:0000256" key="2">
    <source>
        <dbReference type="ARBA" id="ARBA00023125"/>
    </source>
</evidence>
<dbReference type="InterPro" id="IPR014710">
    <property type="entry name" value="RmlC-like_jellyroll"/>
</dbReference>
<dbReference type="SMART" id="SM00342">
    <property type="entry name" value="HTH_ARAC"/>
    <property type="match status" value="1"/>
</dbReference>
<dbReference type="InterPro" id="IPR003313">
    <property type="entry name" value="AraC-bd"/>
</dbReference>
<dbReference type="Gene3D" id="2.60.120.10">
    <property type="entry name" value="Jelly Rolls"/>
    <property type="match status" value="1"/>
</dbReference>